<evidence type="ECO:0000256" key="1">
    <source>
        <dbReference type="SAM" id="Phobius"/>
    </source>
</evidence>
<dbReference type="Proteomes" id="UP000887569">
    <property type="component" value="Unplaced"/>
</dbReference>
<keyword evidence="1" id="KW-1133">Transmembrane helix</keyword>
<dbReference type="WBParaSite" id="PgR064_g015_t01">
    <property type="protein sequence ID" value="PgR064_g015_t01"/>
    <property type="gene ID" value="PgR064_g015"/>
</dbReference>
<reference evidence="3" key="1">
    <citation type="submission" date="2022-11" db="UniProtKB">
        <authorList>
            <consortium name="WormBaseParasite"/>
        </authorList>
    </citation>
    <scope>IDENTIFICATION</scope>
</reference>
<evidence type="ECO:0000313" key="3">
    <source>
        <dbReference type="WBParaSite" id="PgR064_g015_t01"/>
    </source>
</evidence>
<keyword evidence="2" id="KW-1185">Reference proteome</keyword>
<organism evidence="2 3">
    <name type="scientific">Parascaris univalens</name>
    <name type="common">Nematode worm</name>
    <dbReference type="NCBI Taxonomy" id="6257"/>
    <lineage>
        <taxon>Eukaryota</taxon>
        <taxon>Metazoa</taxon>
        <taxon>Ecdysozoa</taxon>
        <taxon>Nematoda</taxon>
        <taxon>Chromadorea</taxon>
        <taxon>Rhabditida</taxon>
        <taxon>Spirurina</taxon>
        <taxon>Ascaridomorpha</taxon>
        <taxon>Ascaridoidea</taxon>
        <taxon>Ascarididae</taxon>
        <taxon>Parascaris</taxon>
    </lineage>
</organism>
<proteinExistence type="predicted"/>
<feature type="transmembrane region" description="Helical" evidence="1">
    <location>
        <begin position="9"/>
        <end position="28"/>
    </location>
</feature>
<feature type="transmembrane region" description="Helical" evidence="1">
    <location>
        <begin position="34"/>
        <end position="57"/>
    </location>
</feature>
<keyword evidence="1" id="KW-0812">Transmembrane</keyword>
<protein>
    <submittedName>
        <fullName evidence="3">Uncharacterized protein</fullName>
    </submittedName>
</protein>
<sequence length="129" mass="15071">IGKSIGGDYHIRFAILFNSFCSVYLWVFRFSPAYVLNFIVGGWRSFQFVIIIWIFGLKKTRGRRGRWTTFTSSRLREVLKWNPLCFALYFRPLISCIDNHLSQLLSTYVSMFFTVAHCSPSILNKVLQA</sequence>
<keyword evidence="1" id="KW-0472">Membrane</keyword>
<dbReference type="AlphaFoldDB" id="A0A915BXM7"/>
<evidence type="ECO:0000313" key="2">
    <source>
        <dbReference type="Proteomes" id="UP000887569"/>
    </source>
</evidence>
<accession>A0A915BXM7</accession>
<name>A0A915BXM7_PARUN</name>